<feature type="transmembrane region" description="Helical" evidence="1">
    <location>
        <begin position="102"/>
        <end position="122"/>
    </location>
</feature>
<evidence type="ECO:0000256" key="1">
    <source>
        <dbReference type="SAM" id="Phobius"/>
    </source>
</evidence>
<protein>
    <submittedName>
        <fullName evidence="2">Rod shape-determining protein MreD</fullName>
    </submittedName>
</protein>
<sequence>MVVQYIFVFACFLIDGIIETCFPVNFAMNSVYFVSCFGVCALILTIRKMDFIDALILSILSGMFYDFFFTNSFLVYIFIFVLLCFIVKAWQKHVGESLLESIILAICSLFTMQLITYALMWFSGDTRVSFNSWIYNRMFLTLVVNVGFVFILHFLTNLRDDYIRMRDLKIRKDEKLSTRLLRR</sequence>
<name>A0A4R7ZGG8_9FIRM</name>
<reference evidence="2 3" key="1">
    <citation type="submission" date="2019-03" db="EMBL/GenBank/DDBJ databases">
        <title>Genomic Encyclopedia of Type Strains, Phase IV (KMG-IV): sequencing the most valuable type-strain genomes for metagenomic binning, comparative biology and taxonomic classification.</title>
        <authorList>
            <person name="Goeker M."/>
        </authorList>
    </citation>
    <scope>NUCLEOTIDE SEQUENCE [LARGE SCALE GENOMIC DNA]</scope>
    <source>
        <strain evidence="2 3">DSM 28867</strain>
    </source>
</reference>
<keyword evidence="1" id="KW-0812">Transmembrane</keyword>
<keyword evidence="3" id="KW-1185">Reference proteome</keyword>
<proteinExistence type="predicted"/>
<organism evidence="2 3">
    <name type="scientific">Breznakia blatticola</name>
    <dbReference type="NCBI Taxonomy" id="1754012"/>
    <lineage>
        <taxon>Bacteria</taxon>
        <taxon>Bacillati</taxon>
        <taxon>Bacillota</taxon>
        <taxon>Erysipelotrichia</taxon>
        <taxon>Erysipelotrichales</taxon>
        <taxon>Erysipelotrichaceae</taxon>
        <taxon>Breznakia</taxon>
    </lineage>
</organism>
<dbReference type="EMBL" id="SODD01000028">
    <property type="protein sequence ID" value="TDW16136.1"/>
    <property type="molecule type" value="Genomic_DNA"/>
</dbReference>
<dbReference type="OrthoDB" id="1641232at2"/>
<keyword evidence="1" id="KW-0472">Membrane</keyword>
<dbReference type="RefSeq" id="WP_134170210.1">
    <property type="nucleotide sequence ID" value="NZ_SODD01000028.1"/>
</dbReference>
<evidence type="ECO:0000313" key="2">
    <source>
        <dbReference type="EMBL" id="TDW16136.1"/>
    </source>
</evidence>
<dbReference type="Proteomes" id="UP000294743">
    <property type="component" value="Unassembled WGS sequence"/>
</dbReference>
<feature type="transmembrane region" description="Helical" evidence="1">
    <location>
        <begin position="73"/>
        <end position="90"/>
    </location>
</feature>
<keyword evidence="1" id="KW-1133">Transmembrane helix</keyword>
<accession>A0A4R7ZGG8</accession>
<feature type="transmembrane region" description="Helical" evidence="1">
    <location>
        <begin position="26"/>
        <end position="44"/>
    </location>
</feature>
<evidence type="ECO:0000313" key="3">
    <source>
        <dbReference type="Proteomes" id="UP000294743"/>
    </source>
</evidence>
<dbReference type="AlphaFoldDB" id="A0A4R7ZGG8"/>
<comment type="caution">
    <text evidence="2">The sequence shown here is derived from an EMBL/GenBank/DDBJ whole genome shotgun (WGS) entry which is preliminary data.</text>
</comment>
<feature type="transmembrane region" description="Helical" evidence="1">
    <location>
        <begin position="134"/>
        <end position="156"/>
    </location>
</feature>
<gene>
    <name evidence="2" type="ORF">EDD63_12841</name>
</gene>